<organism evidence="1 2">
    <name type="scientific">Pectobacterium polonicum</name>
    <dbReference type="NCBI Taxonomy" id="2485124"/>
    <lineage>
        <taxon>Bacteria</taxon>
        <taxon>Pseudomonadati</taxon>
        <taxon>Pseudomonadota</taxon>
        <taxon>Gammaproteobacteria</taxon>
        <taxon>Enterobacterales</taxon>
        <taxon>Pectobacteriaceae</taxon>
        <taxon>Pectobacterium</taxon>
    </lineage>
</organism>
<name>A0AAE9NT81_9GAMM</name>
<accession>A0AAE9NT81</accession>
<dbReference type="AlphaFoldDB" id="A0AAE9NT81"/>
<evidence type="ECO:0000313" key="2">
    <source>
        <dbReference type="Proteomes" id="UP001059272"/>
    </source>
</evidence>
<sequence length="197" mass="21807">MFGWRKKEYENNYINLLNNIPSPPTEWHPRVEIAVGGLTEIGFSHRQNHLLLVISSSGRGVFNCITGEKVDRDIGEYGSWYDPINLTCKGIGPLANEDISIAGLCGGGLPMCNQYGETLVRAAPEWPLEVLIWCPPNKDALCIGHQEGCLKLLSDHFRCTGFSWNGEFIISATSSDITVWHRKPSFSQSTTAVPAQT</sequence>
<protein>
    <submittedName>
        <fullName evidence="1">Uncharacterized protein</fullName>
    </submittedName>
</protein>
<gene>
    <name evidence="1" type="ORF">LW347_09650</name>
</gene>
<proteinExistence type="predicted"/>
<dbReference type="Proteomes" id="UP001059272">
    <property type="component" value="Chromosome"/>
</dbReference>
<evidence type="ECO:0000313" key="1">
    <source>
        <dbReference type="EMBL" id="UVO10174.1"/>
    </source>
</evidence>
<reference evidence="1" key="1">
    <citation type="submission" date="2021-12" db="EMBL/GenBank/DDBJ databases">
        <title>Genome sequence of novel Pectobacterium sp. causing blackleg.</title>
        <authorList>
            <person name="Wang J."/>
        </authorList>
    </citation>
    <scope>NUCLEOTIDE SEQUENCE</scope>
    <source>
        <strain evidence="1">BY21311</strain>
    </source>
</reference>
<dbReference type="RefSeq" id="WP_258884883.1">
    <property type="nucleotide sequence ID" value="NZ_CP090065.1"/>
</dbReference>
<dbReference type="KEGG" id="ppoo:LW347_09650"/>
<dbReference type="EMBL" id="CP090065">
    <property type="protein sequence ID" value="UVO10174.1"/>
    <property type="molecule type" value="Genomic_DNA"/>
</dbReference>